<dbReference type="Gene3D" id="3.40.50.720">
    <property type="entry name" value="NAD(P)-binding Rossmann-like Domain"/>
    <property type="match status" value="1"/>
</dbReference>
<dbReference type="KEGG" id="cau:Caur_0158"/>
<comment type="similarity">
    <text evidence="2">Belongs to the zinc-containing alcohol dehydrogenase family.</text>
</comment>
<evidence type="ECO:0000256" key="4">
    <source>
        <dbReference type="ARBA" id="ARBA00022833"/>
    </source>
</evidence>
<dbReference type="EnsemblBacteria" id="ABY33412">
    <property type="protein sequence ID" value="ABY33412"/>
    <property type="gene ID" value="Caur_0158"/>
</dbReference>
<dbReference type="HOGENOM" id="CLU_026673_9_0_0"/>
<keyword evidence="3" id="KW-0479">Metal-binding</keyword>
<gene>
    <name evidence="7" type="ordered locus">Caur_0158</name>
</gene>
<evidence type="ECO:0000256" key="3">
    <source>
        <dbReference type="ARBA" id="ARBA00022723"/>
    </source>
</evidence>
<dbReference type="InterPro" id="IPR013149">
    <property type="entry name" value="ADH-like_C"/>
</dbReference>
<dbReference type="PANTHER" id="PTHR43350:SF19">
    <property type="entry name" value="D-GULOSIDE 3-DEHYDROGENASE"/>
    <property type="match status" value="1"/>
</dbReference>
<dbReference type="STRING" id="324602.Caur_0158"/>
<keyword evidence="4" id="KW-0862">Zinc</keyword>
<dbReference type="eggNOG" id="COG1063">
    <property type="taxonomic scope" value="Bacteria"/>
</dbReference>
<reference evidence="8" key="1">
    <citation type="journal article" date="2011" name="BMC Genomics">
        <title>Complete genome sequence of the filamentous anoxygenic phototrophic bacterium Chloroflexus aurantiacus.</title>
        <authorList>
            <person name="Tang K.H."/>
            <person name="Barry K."/>
            <person name="Chertkov O."/>
            <person name="Dalin E."/>
            <person name="Han C.S."/>
            <person name="Hauser L.J."/>
            <person name="Honchak B.M."/>
            <person name="Karbach L.E."/>
            <person name="Land M.L."/>
            <person name="Lapidus A."/>
            <person name="Larimer F.W."/>
            <person name="Mikhailova N."/>
            <person name="Pitluck S."/>
            <person name="Pierson B.K."/>
            <person name="Blankenship R.E."/>
        </authorList>
    </citation>
    <scope>NUCLEOTIDE SEQUENCE [LARGE SCALE GENOMIC DNA]</scope>
    <source>
        <strain evidence="8">ATCC 29366 / DSM 635 / J-10-fl</strain>
    </source>
</reference>
<dbReference type="AlphaFoldDB" id="A9WC19"/>
<comment type="cofactor">
    <cofactor evidence="1">
        <name>Zn(2+)</name>
        <dbReference type="ChEBI" id="CHEBI:29105"/>
    </cofactor>
</comment>
<sequence>MKPLPAQAIWFTAPHTVSIREEIAPPPAYGDVRIAAIASLISHGTERLVYRGEVDPTLALDLPTLQGSFAFPIKYGYAIAGRVIDIGPGVEQFQIGDPVAALHPHQTIFTLPAHLVKRLPDTLDPALGGFYANVETALTICHDAAPRLGETVVVLGQGVVGLLVTQLLQRTGAQVIAVEPDAHRRALATQFGATTLAQADPATIAELTDGRGADIVVEVSGSPAALQQAIELTATEGLVVVASWYGQKPAPLILGGHFHRGRVRLRSSQVGRLAPETLPRWDYARRSATVMNLLPRLCLNELISHRIPFVQAAAAYDLLDQAPPGLVQVMLTYADYAPQT</sequence>
<dbReference type="PATRIC" id="fig|324602.8.peg.181"/>
<dbReference type="InterPro" id="IPR036291">
    <property type="entry name" value="NAD(P)-bd_dom_sf"/>
</dbReference>
<protein>
    <submittedName>
        <fullName evidence="7">Alcohol dehydrogenase zinc-binding domain protein</fullName>
    </submittedName>
</protein>
<evidence type="ECO:0000313" key="8">
    <source>
        <dbReference type="Proteomes" id="UP000002008"/>
    </source>
</evidence>
<evidence type="ECO:0000313" key="7">
    <source>
        <dbReference type="EMBL" id="ABY33412.1"/>
    </source>
</evidence>
<dbReference type="Pfam" id="PF00107">
    <property type="entry name" value="ADH_zinc_N"/>
    <property type="match status" value="1"/>
</dbReference>
<dbReference type="SUPFAM" id="SSF51735">
    <property type="entry name" value="NAD(P)-binding Rossmann-fold domains"/>
    <property type="match status" value="1"/>
</dbReference>
<dbReference type="Gene3D" id="3.90.180.10">
    <property type="entry name" value="Medium-chain alcohol dehydrogenases, catalytic domain"/>
    <property type="match status" value="2"/>
</dbReference>
<dbReference type="PANTHER" id="PTHR43350">
    <property type="entry name" value="NAD-DEPENDENT ALCOHOL DEHYDROGENASE"/>
    <property type="match status" value="1"/>
</dbReference>
<dbReference type="EMBL" id="CP000909">
    <property type="protein sequence ID" value="ABY33412.1"/>
    <property type="molecule type" value="Genomic_DNA"/>
</dbReference>
<dbReference type="InterPro" id="IPR011032">
    <property type="entry name" value="GroES-like_sf"/>
</dbReference>
<dbReference type="Proteomes" id="UP000002008">
    <property type="component" value="Chromosome"/>
</dbReference>
<proteinExistence type="inferred from homology"/>
<feature type="domain" description="Alcohol dehydrogenase-like C-terminal" evidence="6">
    <location>
        <begin position="160"/>
        <end position="277"/>
    </location>
</feature>
<keyword evidence="5" id="KW-0560">Oxidoreductase</keyword>
<dbReference type="CDD" id="cd08255">
    <property type="entry name" value="2-desacetyl-2-hydroxyethyl_bacteriochlorophyllide_like"/>
    <property type="match status" value="1"/>
</dbReference>
<dbReference type="RefSeq" id="WP_012256068.1">
    <property type="nucleotide sequence ID" value="NC_010175.1"/>
</dbReference>
<keyword evidence="8" id="KW-1185">Reference proteome</keyword>
<evidence type="ECO:0000256" key="1">
    <source>
        <dbReference type="ARBA" id="ARBA00001947"/>
    </source>
</evidence>
<name>A9WC19_CHLAA</name>
<dbReference type="GO" id="GO:0046872">
    <property type="term" value="F:metal ion binding"/>
    <property type="evidence" value="ECO:0007669"/>
    <property type="project" value="UniProtKB-KW"/>
</dbReference>
<dbReference type="SUPFAM" id="SSF50129">
    <property type="entry name" value="GroES-like"/>
    <property type="match status" value="1"/>
</dbReference>
<evidence type="ECO:0000259" key="6">
    <source>
        <dbReference type="Pfam" id="PF00107"/>
    </source>
</evidence>
<organism evidence="7 8">
    <name type="scientific">Chloroflexus aurantiacus (strain ATCC 29366 / DSM 635 / J-10-fl)</name>
    <dbReference type="NCBI Taxonomy" id="324602"/>
    <lineage>
        <taxon>Bacteria</taxon>
        <taxon>Bacillati</taxon>
        <taxon>Chloroflexota</taxon>
        <taxon>Chloroflexia</taxon>
        <taxon>Chloroflexales</taxon>
        <taxon>Chloroflexineae</taxon>
        <taxon>Chloroflexaceae</taxon>
        <taxon>Chloroflexus</taxon>
    </lineage>
</organism>
<evidence type="ECO:0000256" key="2">
    <source>
        <dbReference type="ARBA" id="ARBA00008072"/>
    </source>
</evidence>
<accession>A9WC19</accession>
<dbReference type="InParanoid" id="A9WC19"/>
<dbReference type="GO" id="GO:0016491">
    <property type="term" value="F:oxidoreductase activity"/>
    <property type="evidence" value="ECO:0000318"/>
    <property type="project" value="GO_Central"/>
</dbReference>
<evidence type="ECO:0000256" key="5">
    <source>
        <dbReference type="ARBA" id="ARBA00023002"/>
    </source>
</evidence>